<dbReference type="EMBL" id="CP144373">
    <property type="protein sequence ID" value="XCH46114.1"/>
    <property type="molecule type" value="Genomic_DNA"/>
</dbReference>
<feature type="chain" id="PRO_5043672510" description="GWxTD domain-containing protein" evidence="1">
    <location>
        <begin position="23"/>
        <end position="479"/>
    </location>
</feature>
<accession>A0AAU8GU80</accession>
<gene>
    <name evidence="2" type="ORF">V4D30_07160</name>
</gene>
<name>A0AAU8GU80_9BACT</name>
<dbReference type="KEGG" id="taut:V4D30_07160"/>
<protein>
    <recommendedName>
        <fullName evidence="3">GWxTD domain-containing protein</fullName>
    </recommendedName>
</protein>
<evidence type="ECO:0008006" key="3">
    <source>
        <dbReference type="Google" id="ProtNLM"/>
    </source>
</evidence>
<reference evidence="2" key="1">
    <citation type="submission" date="2024-01" db="EMBL/GenBank/DDBJ databases">
        <title>The first autotrophic representatives of the genus Thermodesulfovibrio.</title>
        <authorList>
            <person name="Maltseva A.I."/>
            <person name="Elcheninov A.G."/>
            <person name="Kublanov I.V."/>
            <person name="Lebedinsky A.V."/>
            <person name="Frolov E.N."/>
        </authorList>
    </citation>
    <scope>NUCLEOTIDE SEQUENCE</scope>
    <source>
        <strain evidence="2">3907-1M</strain>
    </source>
</reference>
<keyword evidence="1" id="KW-0732">Signal</keyword>
<dbReference type="RefSeq" id="WP_353683653.1">
    <property type="nucleotide sequence ID" value="NZ_CP144373.1"/>
</dbReference>
<proteinExistence type="predicted"/>
<evidence type="ECO:0000256" key="1">
    <source>
        <dbReference type="SAM" id="SignalP"/>
    </source>
</evidence>
<organism evidence="2">
    <name type="scientific">Thermodesulfovibrio autotrophicus</name>
    <dbReference type="NCBI Taxonomy" id="3118333"/>
    <lineage>
        <taxon>Bacteria</taxon>
        <taxon>Pseudomonadati</taxon>
        <taxon>Nitrospirota</taxon>
        <taxon>Thermodesulfovibrionia</taxon>
        <taxon>Thermodesulfovibrionales</taxon>
        <taxon>Thermodesulfovibrionaceae</taxon>
        <taxon>Thermodesulfovibrio</taxon>
    </lineage>
</organism>
<sequence length="479" mass="55379">MRKIYTLLIAGILIFLSTKAIAAEELIKEETIKNFTYHLLYSDKTVMLKNGEYEAPLRPGNEKDLKNFVKVKLVKYLTVNSSEVGPFAVVILVENEGGSGFFYEITAIVKEEDKIVQTNSIELGDRVEIKDLNFIKGYSFPLAGAKRSSILLTLLTHKESDPSCCPSKLEKRCFTLVRDEAKKIKLLFCEEADEKYPIPIVKKPAIYLYPEKTEKVEVALKPNGIITRTIPEYKDKWIVTANPDGLIDGKYQYLFYEVKLHKPVVPPGEGWVVYKKDLSSWFDRYLPKLGLNSREIKDFKDYWLKELQKHPFDYYEIKLLNIDFLSKNLQVKINPEPDTFIRVIFNFKAGSGAPQTLKEPAIKTPERKGFTVVEWGGIVEKSSLNDPDYFDIGGYEIRERTTIENEKNIYHALSEVVMKIRKDVKNATTYSILKEINRYKQRKDEEKVKQLEAELEKIKKIDNKGEKGYVIKEPERMKP</sequence>
<evidence type="ECO:0000313" key="2">
    <source>
        <dbReference type="EMBL" id="XCH46114.1"/>
    </source>
</evidence>
<feature type="signal peptide" evidence="1">
    <location>
        <begin position="1"/>
        <end position="22"/>
    </location>
</feature>
<dbReference type="AlphaFoldDB" id="A0AAU8GU80"/>